<dbReference type="EMBL" id="AEVT01000098">
    <property type="protein sequence ID" value="EGA68796.1"/>
    <property type="molecule type" value="Genomic_DNA"/>
</dbReference>
<dbReference type="OrthoDB" id="5874420at2"/>
<accession>E8MAW6</accession>
<proteinExistence type="predicted"/>
<evidence type="ECO:0000313" key="2">
    <source>
        <dbReference type="EMBL" id="EGA68796.1"/>
    </source>
</evidence>
<reference evidence="2 3" key="1">
    <citation type="journal article" date="2012" name="Int. J. Syst. Evol. Microbiol.">
        <title>Vibrio caribbeanicus sp. nov., isolated from the marine sponge Scleritoderma cyanea.</title>
        <authorList>
            <person name="Hoffmann M."/>
            <person name="Monday S.R."/>
            <person name="Allard M.W."/>
            <person name="Strain E.A."/>
            <person name="Whittaker P."/>
            <person name="Naum M."/>
            <person name="McCarthy P.J."/>
            <person name="Lopez J.V."/>
            <person name="Fischer M."/>
            <person name="Brown E.W."/>
        </authorList>
    </citation>
    <scope>NUCLEOTIDE SEQUENCE [LARGE SCALE GENOMIC DNA]</scope>
    <source>
        <strain evidence="3">DSMZ 21326</strain>
    </source>
</reference>
<keyword evidence="1" id="KW-1133">Transmembrane helix</keyword>
<protein>
    <submittedName>
        <fullName evidence="2">Uncharacterized protein</fullName>
    </submittedName>
</protein>
<keyword evidence="1" id="KW-0472">Membrane</keyword>
<name>E8MAW6_PHOS4</name>
<dbReference type="eggNOG" id="ENOG5031NWH">
    <property type="taxonomic scope" value="Bacteria"/>
</dbReference>
<comment type="caution">
    <text evidence="2">The sequence shown here is derived from an EMBL/GenBank/DDBJ whole genome shotgun (WGS) entry which is preliminary data.</text>
</comment>
<dbReference type="RefSeq" id="WP_008079716.1">
    <property type="nucleotide sequence ID" value="NZ_AEVT01000098.1"/>
</dbReference>
<evidence type="ECO:0000313" key="3">
    <source>
        <dbReference type="Proteomes" id="UP000006228"/>
    </source>
</evidence>
<dbReference type="Proteomes" id="UP000006228">
    <property type="component" value="Unassembled WGS sequence"/>
</dbReference>
<gene>
    <name evidence="2" type="ORF">VISI1226_10722</name>
</gene>
<evidence type="ECO:0000256" key="1">
    <source>
        <dbReference type="SAM" id="Phobius"/>
    </source>
</evidence>
<feature type="transmembrane region" description="Helical" evidence="1">
    <location>
        <begin position="12"/>
        <end position="30"/>
    </location>
</feature>
<keyword evidence="1" id="KW-0812">Transmembrane</keyword>
<dbReference type="GeneID" id="95570708"/>
<organism evidence="2 3">
    <name type="scientific">Vibrio sinaloensis DSM 21326</name>
    <dbReference type="NCBI Taxonomy" id="945550"/>
    <lineage>
        <taxon>Bacteria</taxon>
        <taxon>Pseudomonadati</taxon>
        <taxon>Pseudomonadota</taxon>
        <taxon>Gammaproteobacteria</taxon>
        <taxon>Vibrionales</taxon>
        <taxon>Vibrionaceae</taxon>
        <taxon>Vibrio</taxon>
        <taxon>Vibrio oreintalis group</taxon>
    </lineage>
</organism>
<sequence length="221" mass="25650">MHLSLLNKVTSSTLLMLIAVSSVFVISFAFKNAMGNLYFVSLEQLVAKHQDNITQDAVNALQDQVSGVEKWSIDNPQYLLYLAQTERWMGNYDGYHVNQNLIEQRLHRANAIRPTSAHQFAQLARESWLEGDGNGAVRSNLSKAQQLAPFDTRIALYSLDYYLSYWPELSLDEKIQATRYLLNSQNYQITYEWKYLFRDQEKKTRACSLLNFNNVNNRYCK</sequence>
<dbReference type="AlphaFoldDB" id="E8MAW6"/>